<dbReference type="Pfam" id="PF02653">
    <property type="entry name" value="BPD_transp_2"/>
    <property type="match status" value="2"/>
</dbReference>
<keyword evidence="5 6" id="KW-0472">Membrane</keyword>
<feature type="transmembrane region" description="Helical" evidence="6">
    <location>
        <begin position="339"/>
        <end position="357"/>
    </location>
</feature>
<feature type="transmembrane region" description="Helical" evidence="6">
    <location>
        <begin position="589"/>
        <end position="614"/>
    </location>
</feature>
<evidence type="ECO:0008006" key="9">
    <source>
        <dbReference type="Google" id="ProtNLM"/>
    </source>
</evidence>
<evidence type="ECO:0000313" key="7">
    <source>
        <dbReference type="EMBL" id="GAA0612292.1"/>
    </source>
</evidence>
<evidence type="ECO:0000256" key="3">
    <source>
        <dbReference type="ARBA" id="ARBA00022692"/>
    </source>
</evidence>
<feature type="transmembrane region" description="Helical" evidence="6">
    <location>
        <begin position="273"/>
        <end position="291"/>
    </location>
</feature>
<feature type="transmembrane region" description="Helical" evidence="6">
    <location>
        <begin position="312"/>
        <end position="333"/>
    </location>
</feature>
<sequence length="644" mass="67293">MKEYLPFIVIGIITGSVYGIAALGLVLTYKTSGVFNFGHGAIAAASAVVFYELNVRQGWPWPVAALTAVVVFGVVAGLLLERMAAGLANATVAYRIIATIGLILIVVSATTLKYGPIAKTFPTFLPNDVAFTVSGVRVGWDGVATTVIGVVAVVGLSVFFRVTKLGVSMRAVVDRPELVDLTGESPTRIRRIAWVIGSSFASVSGLLLVNTQQQLDVVLLALLVVAAFGAGTFGAFRSLPLAYVGGMVLGVSQGVAGKLTAENPSLAGLDTNMPFLFLFVGLLVIPRHKLVELGTRAVRQARPRRRQSQAARAFNTALVVAVIVGGILVPHVVGTKLPTWTVAAAMLPLFLSLGLLVRTSGQISLCQIGFAAIGATTFGHMLGHGVPYGLAVLIAGLVAVPVGAIVAIPAIRLSGLYLALATLGFGILLAQFFYTKEYMFGPSVSLSTPRPTFWNLDSDTGYFYLLLVVGGLAAGLVVTIERSRLGRLLRGMSDSPAALTMLGTSTNVARVLVFCISAFLAGVSGAMMAGVFGSVNREPFNYFFSLVVLAVLMIMGRRTVPAAVLATLALNVPPAYISDSNTSSALQLIFGLSAVIVALGSGGRFSALVAALAARYEHRTVGPAGARMHLSARSIDRPESVVTT</sequence>
<feature type="transmembrane region" description="Helical" evidence="6">
    <location>
        <begin position="388"/>
        <end position="408"/>
    </location>
</feature>
<comment type="subcellular location">
    <subcellularLocation>
        <location evidence="1">Cell membrane</location>
        <topology evidence="1">Multi-pass membrane protein</topology>
    </subcellularLocation>
</comment>
<evidence type="ECO:0000256" key="6">
    <source>
        <dbReference type="SAM" id="Phobius"/>
    </source>
</evidence>
<dbReference type="RefSeq" id="WP_344602813.1">
    <property type="nucleotide sequence ID" value="NZ_BAAAHE010000008.1"/>
</dbReference>
<dbReference type="InterPro" id="IPR043428">
    <property type="entry name" value="LivM-like"/>
</dbReference>
<evidence type="ECO:0000256" key="5">
    <source>
        <dbReference type="ARBA" id="ARBA00023136"/>
    </source>
</evidence>
<evidence type="ECO:0000256" key="1">
    <source>
        <dbReference type="ARBA" id="ARBA00004651"/>
    </source>
</evidence>
<reference evidence="8" key="1">
    <citation type="journal article" date="2019" name="Int. J. Syst. Evol. Microbiol.">
        <title>The Global Catalogue of Microorganisms (GCM) 10K type strain sequencing project: providing services to taxonomists for standard genome sequencing and annotation.</title>
        <authorList>
            <consortium name="The Broad Institute Genomics Platform"/>
            <consortium name="The Broad Institute Genome Sequencing Center for Infectious Disease"/>
            <person name="Wu L."/>
            <person name="Ma J."/>
        </authorList>
    </citation>
    <scope>NUCLEOTIDE SEQUENCE [LARGE SCALE GENOMIC DNA]</scope>
    <source>
        <strain evidence="8">JCM 10671</strain>
    </source>
</reference>
<dbReference type="Proteomes" id="UP001500957">
    <property type="component" value="Unassembled WGS sequence"/>
</dbReference>
<evidence type="ECO:0000313" key="8">
    <source>
        <dbReference type="Proteomes" id="UP001500957"/>
    </source>
</evidence>
<accession>A0ABP3RQJ0</accession>
<feature type="transmembrane region" description="Helical" evidence="6">
    <location>
        <begin position="415"/>
        <end position="434"/>
    </location>
</feature>
<proteinExistence type="predicted"/>
<dbReference type="CDD" id="cd06581">
    <property type="entry name" value="TM_PBP1_LivM_like"/>
    <property type="match status" value="1"/>
</dbReference>
<protein>
    <recommendedName>
        <fullName evidence="9">ABC transporter permease</fullName>
    </recommendedName>
</protein>
<dbReference type="InterPro" id="IPR001851">
    <property type="entry name" value="ABC_transp_permease"/>
</dbReference>
<keyword evidence="8" id="KW-1185">Reference proteome</keyword>
<feature type="transmembrane region" description="Helical" evidence="6">
    <location>
        <begin position="461"/>
        <end position="480"/>
    </location>
</feature>
<feature type="transmembrane region" description="Helical" evidence="6">
    <location>
        <begin position="6"/>
        <end position="27"/>
    </location>
</feature>
<dbReference type="CDD" id="cd06582">
    <property type="entry name" value="TM_PBP1_LivH_like"/>
    <property type="match status" value="1"/>
</dbReference>
<feature type="transmembrane region" description="Helical" evidence="6">
    <location>
        <begin position="217"/>
        <end position="236"/>
    </location>
</feature>
<feature type="transmembrane region" description="Helical" evidence="6">
    <location>
        <begin position="34"/>
        <end position="53"/>
    </location>
</feature>
<comment type="caution">
    <text evidence="7">The sequence shown here is derived from an EMBL/GenBank/DDBJ whole genome shotgun (WGS) entry which is preliminary data.</text>
</comment>
<feature type="transmembrane region" description="Helical" evidence="6">
    <location>
        <begin position="539"/>
        <end position="555"/>
    </location>
</feature>
<name>A0ABP3RQJ0_9ACTN</name>
<dbReference type="PANTHER" id="PTHR30482:SF10">
    <property type="entry name" value="HIGH-AFFINITY BRANCHED-CHAIN AMINO ACID TRANSPORT PROTEIN BRAE"/>
    <property type="match status" value="1"/>
</dbReference>
<feature type="transmembrane region" description="Helical" evidence="6">
    <location>
        <begin position="59"/>
        <end position="80"/>
    </location>
</feature>
<organism evidence="7 8">
    <name type="scientific">Sporichthya brevicatena</name>
    <dbReference type="NCBI Taxonomy" id="171442"/>
    <lineage>
        <taxon>Bacteria</taxon>
        <taxon>Bacillati</taxon>
        <taxon>Actinomycetota</taxon>
        <taxon>Actinomycetes</taxon>
        <taxon>Sporichthyales</taxon>
        <taxon>Sporichthyaceae</taxon>
        <taxon>Sporichthya</taxon>
    </lineage>
</organism>
<keyword evidence="2" id="KW-1003">Cell membrane</keyword>
<feature type="transmembrane region" description="Helical" evidence="6">
    <location>
        <begin position="92"/>
        <end position="112"/>
    </location>
</feature>
<dbReference type="EMBL" id="BAAAHE010000008">
    <property type="protein sequence ID" value="GAA0612292.1"/>
    <property type="molecule type" value="Genomic_DNA"/>
</dbReference>
<feature type="transmembrane region" description="Helical" evidence="6">
    <location>
        <begin position="364"/>
        <end position="382"/>
    </location>
</feature>
<keyword evidence="4 6" id="KW-1133">Transmembrane helix</keyword>
<gene>
    <name evidence="7" type="ORF">GCM10009547_12890</name>
</gene>
<evidence type="ECO:0000256" key="2">
    <source>
        <dbReference type="ARBA" id="ARBA00022475"/>
    </source>
</evidence>
<feature type="transmembrane region" description="Helical" evidence="6">
    <location>
        <begin position="142"/>
        <end position="160"/>
    </location>
</feature>
<evidence type="ECO:0000256" key="4">
    <source>
        <dbReference type="ARBA" id="ARBA00022989"/>
    </source>
</evidence>
<feature type="transmembrane region" description="Helical" evidence="6">
    <location>
        <begin position="511"/>
        <end position="533"/>
    </location>
</feature>
<feature type="transmembrane region" description="Helical" evidence="6">
    <location>
        <begin position="560"/>
        <end position="577"/>
    </location>
</feature>
<keyword evidence="3 6" id="KW-0812">Transmembrane</keyword>
<dbReference type="PANTHER" id="PTHR30482">
    <property type="entry name" value="HIGH-AFFINITY BRANCHED-CHAIN AMINO ACID TRANSPORT SYSTEM PERMEASE"/>
    <property type="match status" value="1"/>
</dbReference>